<dbReference type="PROSITE" id="PS50801">
    <property type="entry name" value="STAS"/>
    <property type="match status" value="1"/>
</dbReference>
<name>Q1MP56_LAWIP</name>
<dbReference type="InterPro" id="IPR002645">
    <property type="entry name" value="STAS_dom"/>
</dbReference>
<dbReference type="CDD" id="cd07043">
    <property type="entry name" value="STAS_anti-anti-sigma_factors"/>
    <property type="match status" value="1"/>
</dbReference>
<evidence type="ECO:0000256" key="1">
    <source>
        <dbReference type="ARBA" id="ARBA00009013"/>
    </source>
</evidence>
<dbReference type="HOGENOM" id="CLU_115403_9_2_7"/>
<evidence type="ECO:0000259" key="3">
    <source>
        <dbReference type="PROSITE" id="PS50801"/>
    </source>
</evidence>
<accession>Q1MP56</accession>
<dbReference type="STRING" id="363253.LI1167"/>
<dbReference type="PANTHER" id="PTHR33495">
    <property type="entry name" value="ANTI-SIGMA FACTOR ANTAGONIST TM_1081-RELATED-RELATED"/>
    <property type="match status" value="1"/>
</dbReference>
<dbReference type="RefSeq" id="WP_011527245.1">
    <property type="nucleotide sequence ID" value="NC_008011.1"/>
</dbReference>
<organism evidence="4 5">
    <name type="scientific">Lawsonia intracellularis (strain PHE/MN1-00)</name>
    <dbReference type="NCBI Taxonomy" id="363253"/>
    <lineage>
        <taxon>Bacteria</taxon>
        <taxon>Pseudomonadati</taxon>
        <taxon>Thermodesulfobacteriota</taxon>
        <taxon>Desulfovibrionia</taxon>
        <taxon>Desulfovibrionales</taxon>
        <taxon>Desulfovibrionaceae</taxon>
        <taxon>Lawsonia</taxon>
    </lineage>
</organism>
<dbReference type="eggNOG" id="COG1366">
    <property type="taxonomic scope" value="Bacteria"/>
</dbReference>
<feature type="domain" description="STAS" evidence="3">
    <location>
        <begin position="1"/>
        <end position="110"/>
    </location>
</feature>
<dbReference type="NCBIfam" id="TIGR00377">
    <property type="entry name" value="ant_ant_sig"/>
    <property type="match status" value="1"/>
</dbReference>
<proteinExistence type="inferred from homology"/>
<reference evidence="4 5" key="1">
    <citation type="submission" date="2005-11" db="EMBL/GenBank/DDBJ databases">
        <title>The complete genome sequence of Lawsonia intracellularis: the causative agent of proliferative enteropathy.</title>
        <authorList>
            <person name="Kaur K."/>
            <person name="Zhang Q."/>
            <person name="Beckler D."/>
            <person name="Munir S."/>
            <person name="Li L."/>
            <person name="Kinsley K."/>
            <person name="Herron L."/>
            <person name="Peterson A."/>
            <person name="May B."/>
            <person name="Singh S."/>
            <person name="Gebhart C."/>
            <person name="Kapur V."/>
        </authorList>
    </citation>
    <scope>NUCLEOTIDE SEQUENCE [LARGE SCALE GENOMIC DNA]</scope>
    <source>
        <strain evidence="4 5">PHE/MN1-00</strain>
    </source>
</reference>
<evidence type="ECO:0000313" key="4">
    <source>
        <dbReference type="EMBL" id="CAJ55221.1"/>
    </source>
</evidence>
<evidence type="ECO:0000256" key="2">
    <source>
        <dbReference type="RuleBase" id="RU003749"/>
    </source>
</evidence>
<dbReference type="EMBL" id="AM180252">
    <property type="protein sequence ID" value="CAJ55221.1"/>
    <property type="molecule type" value="Genomic_DNA"/>
</dbReference>
<protein>
    <recommendedName>
        <fullName evidence="2">Anti-sigma factor antagonist</fullName>
    </recommendedName>
</protein>
<dbReference type="AlphaFoldDB" id="Q1MP56"/>
<dbReference type="OrthoDB" id="280847at2"/>
<dbReference type="InterPro" id="IPR003658">
    <property type="entry name" value="Anti-sigma_ant"/>
</dbReference>
<dbReference type="InterPro" id="IPR036513">
    <property type="entry name" value="STAS_dom_sf"/>
</dbReference>
<gene>
    <name evidence="4" type="ordered locus">LI1167</name>
</gene>
<dbReference type="SUPFAM" id="SSF52091">
    <property type="entry name" value="SpoIIaa-like"/>
    <property type="match status" value="1"/>
</dbReference>
<dbReference type="GO" id="GO:0043856">
    <property type="term" value="F:anti-sigma factor antagonist activity"/>
    <property type="evidence" value="ECO:0007669"/>
    <property type="project" value="InterPro"/>
</dbReference>
<dbReference type="Pfam" id="PF01740">
    <property type="entry name" value="STAS"/>
    <property type="match status" value="1"/>
</dbReference>
<dbReference type="PANTHER" id="PTHR33495:SF14">
    <property type="entry name" value="ANTI-SIGMA FACTOR ANTAGONIST"/>
    <property type="match status" value="1"/>
</dbReference>
<dbReference type="Proteomes" id="UP000002430">
    <property type="component" value="Chromosome"/>
</dbReference>
<dbReference type="Gene3D" id="3.30.750.24">
    <property type="entry name" value="STAS domain"/>
    <property type="match status" value="1"/>
</dbReference>
<evidence type="ECO:0000313" key="5">
    <source>
        <dbReference type="Proteomes" id="UP000002430"/>
    </source>
</evidence>
<dbReference type="KEGG" id="lip:LI1167"/>
<sequence length="112" mass="11947">MRVISEENNGVIVISLDGRIDATTTTLFEDACKKAFETGVPAVIVNMEKVEYISSAGLRGVLTMLKLGNGASVNLVFCSLGEMVSEVFRISGFNSVLTIYPTIKEALAALSV</sequence>
<comment type="similarity">
    <text evidence="1 2">Belongs to the anti-sigma-factor antagonist family.</text>
</comment>
<keyword evidence="5" id="KW-1185">Reference proteome</keyword>